<proteinExistence type="inferred from homology"/>
<evidence type="ECO:0000256" key="5">
    <source>
        <dbReference type="ARBA" id="ARBA00023065"/>
    </source>
</evidence>
<reference evidence="11 13" key="2">
    <citation type="submission" date="2018-06" db="EMBL/GenBank/DDBJ databases">
        <authorList>
            <consortium name="Pathogen Informatics"/>
            <person name="Doyle S."/>
        </authorList>
    </citation>
    <scope>NUCLEOTIDE SEQUENCE [LARGE SCALE GENOMIC DNA]</scope>
    <source>
        <strain evidence="11 13">NCTC10293</strain>
    </source>
</reference>
<keyword evidence="3 8" id="KW-0812">Transmembrane</keyword>
<keyword evidence="6 8" id="KW-0472">Membrane</keyword>
<evidence type="ECO:0000256" key="1">
    <source>
        <dbReference type="ARBA" id="ARBA00022448"/>
    </source>
</evidence>
<name>A0A1T0A2V1_9GAMM</name>
<evidence type="ECO:0000313" key="11">
    <source>
        <dbReference type="EMBL" id="STZ14729.1"/>
    </source>
</evidence>
<keyword evidence="7 8" id="KW-0464">Manganese</keyword>
<dbReference type="SUPFAM" id="SSF103473">
    <property type="entry name" value="MFS general substrate transporter"/>
    <property type="match status" value="1"/>
</dbReference>
<evidence type="ECO:0000256" key="6">
    <source>
        <dbReference type="ARBA" id="ARBA00023136"/>
    </source>
</evidence>
<dbReference type="PANTHER" id="PTHR35529:SF1">
    <property type="entry name" value="MANGANESE EFFLUX PUMP MNTP-RELATED"/>
    <property type="match status" value="1"/>
</dbReference>
<comment type="caution">
    <text evidence="8">Lacks conserved residue(s) required for the propagation of feature annotation.</text>
</comment>
<dbReference type="Proteomes" id="UP000255279">
    <property type="component" value="Unassembled WGS sequence"/>
</dbReference>
<comment type="function">
    <text evidence="8">Probably functions as a manganese efflux pump.</text>
</comment>
<reference evidence="10 12" key="1">
    <citation type="submission" date="2017-02" db="EMBL/GenBank/DDBJ databases">
        <title>Draft genome sequence of Moraxella caviae CCUG 355 type strain.</title>
        <authorList>
            <person name="Engstrom-Jakobsson H."/>
            <person name="Salva-Serra F."/>
            <person name="Thorell K."/>
            <person name="Gonzales-Siles L."/>
            <person name="Karlsson R."/>
            <person name="Boulund F."/>
            <person name="Engstrand L."/>
            <person name="Moore E."/>
        </authorList>
    </citation>
    <scope>NUCLEOTIDE SEQUENCE [LARGE SCALE GENOMIC DNA]</scope>
    <source>
        <strain evidence="10 12">CCUG 355</strain>
    </source>
</reference>
<dbReference type="InterPro" id="IPR036259">
    <property type="entry name" value="MFS_trans_sf"/>
</dbReference>
<keyword evidence="5 8" id="KW-0406">Ion transport</keyword>
<dbReference type="RefSeq" id="WP_078276507.1">
    <property type="nucleotide sequence ID" value="NZ_CAACXO010000085.1"/>
</dbReference>
<evidence type="ECO:0000313" key="13">
    <source>
        <dbReference type="Proteomes" id="UP000255279"/>
    </source>
</evidence>
<dbReference type="GO" id="GO:0005886">
    <property type="term" value="C:plasma membrane"/>
    <property type="evidence" value="ECO:0007669"/>
    <property type="project" value="UniProtKB-SubCell"/>
</dbReference>
<dbReference type="GO" id="GO:0005384">
    <property type="term" value="F:manganese ion transmembrane transporter activity"/>
    <property type="evidence" value="ECO:0007669"/>
    <property type="project" value="UniProtKB-UniRule"/>
</dbReference>
<evidence type="ECO:0000256" key="2">
    <source>
        <dbReference type="ARBA" id="ARBA00022475"/>
    </source>
</evidence>
<dbReference type="PANTHER" id="PTHR35529">
    <property type="entry name" value="MANGANESE EFFLUX PUMP MNTP-RELATED"/>
    <property type="match status" value="1"/>
</dbReference>
<accession>A0A1T0A2V1</accession>
<feature type="transmembrane region" description="Helical" evidence="8">
    <location>
        <begin position="138"/>
        <end position="159"/>
    </location>
</feature>
<sequence>MNLLSLLVLAFGMSMDAFAVALAKGATERQPHFWQSLKAGAVFGAVEAITPVIGWAIGSAASAWVAQYDHWIAFVLLSFLGARFIKEAFAGDTADEVSASQAAKPKPSKLWLLVLTAFATSIDAMVVGVSLAFMEVNIWLAALLIGMATTIMATIGLYLGNRLGAYFGKRAMLAGGVVLLVIAVSILWAHVG</sequence>
<evidence type="ECO:0000256" key="9">
    <source>
        <dbReference type="SAM" id="SignalP"/>
    </source>
</evidence>
<feature type="transmembrane region" description="Helical" evidence="8">
    <location>
        <begin position="71"/>
        <end position="89"/>
    </location>
</feature>
<keyword evidence="9" id="KW-0732">Signal</keyword>
<evidence type="ECO:0000256" key="4">
    <source>
        <dbReference type="ARBA" id="ARBA00022989"/>
    </source>
</evidence>
<keyword evidence="4 8" id="KW-1133">Transmembrane helix</keyword>
<evidence type="ECO:0000256" key="3">
    <source>
        <dbReference type="ARBA" id="ARBA00022692"/>
    </source>
</evidence>
<dbReference type="Proteomes" id="UP000190435">
    <property type="component" value="Unassembled WGS sequence"/>
</dbReference>
<comment type="subcellular location">
    <subcellularLocation>
        <location evidence="8">Cell membrane</location>
        <topology evidence="8">Multi-pass membrane protein</topology>
    </subcellularLocation>
</comment>
<feature type="chain" id="PRO_5033283433" description="Putative manganese efflux pump MntP" evidence="9">
    <location>
        <begin position="20"/>
        <end position="192"/>
    </location>
</feature>
<dbReference type="InterPro" id="IPR022929">
    <property type="entry name" value="Put_MntP"/>
</dbReference>
<comment type="similarity">
    <text evidence="8">Belongs to the MntP (TC 9.B.29) family.</text>
</comment>
<feature type="transmembrane region" description="Helical" evidence="8">
    <location>
        <begin position="110"/>
        <end position="132"/>
    </location>
</feature>
<keyword evidence="1 8" id="KW-0813">Transport</keyword>
<dbReference type="HAMAP" id="MF_01521">
    <property type="entry name" value="MntP_pump"/>
    <property type="match status" value="1"/>
</dbReference>
<evidence type="ECO:0000256" key="7">
    <source>
        <dbReference type="ARBA" id="ARBA00023211"/>
    </source>
</evidence>
<keyword evidence="12" id="KW-1185">Reference proteome</keyword>
<dbReference type="InterPro" id="IPR003810">
    <property type="entry name" value="Mntp/YtaF"/>
</dbReference>
<feature type="signal peptide" evidence="9">
    <location>
        <begin position="1"/>
        <end position="19"/>
    </location>
</feature>
<feature type="transmembrane region" description="Helical" evidence="8">
    <location>
        <begin position="171"/>
        <end position="191"/>
    </location>
</feature>
<protein>
    <recommendedName>
        <fullName evidence="8">Putative manganese efflux pump MntP</fullName>
    </recommendedName>
</protein>
<dbReference type="AlphaFoldDB" id="A0A1T0A2V1"/>
<organism evidence="10 12">
    <name type="scientific">Moraxella caviae</name>
    <dbReference type="NCBI Taxonomy" id="34060"/>
    <lineage>
        <taxon>Bacteria</taxon>
        <taxon>Pseudomonadati</taxon>
        <taxon>Pseudomonadota</taxon>
        <taxon>Gammaproteobacteria</taxon>
        <taxon>Moraxellales</taxon>
        <taxon>Moraxellaceae</taxon>
        <taxon>Moraxella</taxon>
    </lineage>
</organism>
<dbReference type="STRING" id="34060.B0181_05540"/>
<gene>
    <name evidence="11" type="primary">yebN</name>
    <name evidence="8" type="synonym">mntP</name>
    <name evidence="10" type="ORF">B0181_05540</name>
    <name evidence="11" type="ORF">NCTC10293_02326</name>
</gene>
<dbReference type="Pfam" id="PF02659">
    <property type="entry name" value="Mntp"/>
    <property type="match status" value="1"/>
</dbReference>
<dbReference type="EMBL" id="MUXU01000034">
    <property type="protein sequence ID" value="OOR90106.1"/>
    <property type="molecule type" value="Genomic_DNA"/>
</dbReference>
<dbReference type="EMBL" id="UGQE01000004">
    <property type="protein sequence ID" value="STZ14729.1"/>
    <property type="molecule type" value="Genomic_DNA"/>
</dbReference>
<dbReference type="OrthoDB" id="9811590at2"/>
<evidence type="ECO:0000313" key="10">
    <source>
        <dbReference type="EMBL" id="OOR90106.1"/>
    </source>
</evidence>
<evidence type="ECO:0000256" key="8">
    <source>
        <dbReference type="HAMAP-Rule" id="MF_01521"/>
    </source>
</evidence>
<evidence type="ECO:0000313" key="12">
    <source>
        <dbReference type="Proteomes" id="UP000190435"/>
    </source>
</evidence>
<keyword evidence="2 8" id="KW-1003">Cell membrane</keyword>